<keyword evidence="7" id="KW-1185">Reference proteome</keyword>
<feature type="domain" description="HTH tetR-type" evidence="5">
    <location>
        <begin position="13"/>
        <end position="72"/>
    </location>
</feature>
<evidence type="ECO:0000256" key="3">
    <source>
        <dbReference type="ARBA" id="ARBA00023163"/>
    </source>
</evidence>
<evidence type="ECO:0000313" key="7">
    <source>
        <dbReference type="Proteomes" id="UP001183388"/>
    </source>
</evidence>
<keyword evidence="2 4" id="KW-0238">DNA-binding</keyword>
<evidence type="ECO:0000256" key="1">
    <source>
        <dbReference type="ARBA" id="ARBA00023015"/>
    </source>
</evidence>
<dbReference type="InterPro" id="IPR050109">
    <property type="entry name" value="HTH-type_TetR-like_transc_reg"/>
</dbReference>
<proteinExistence type="predicted"/>
<feature type="DNA-binding region" description="H-T-H motif" evidence="4">
    <location>
        <begin position="35"/>
        <end position="54"/>
    </location>
</feature>
<keyword evidence="3" id="KW-0804">Transcription</keyword>
<gene>
    <name evidence="6" type="ORF">RM780_00275</name>
</gene>
<dbReference type="SUPFAM" id="SSF46689">
    <property type="entry name" value="Homeodomain-like"/>
    <property type="match status" value="1"/>
</dbReference>
<dbReference type="PRINTS" id="PR00455">
    <property type="entry name" value="HTHTETR"/>
</dbReference>
<name>A0ABU2L1G3_9ACTN</name>
<dbReference type="PANTHER" id="PTHR30055">
    <property type="entry name" value="HTH-TYPE TRANSCRIPTIONAL REGULATOR RUTR"/>
    <property type="match status" value="1"/>
</dbReference>
<dbReference type="Gene3D" id="1.10.357.10">
    <property type="entry name" value="Tetracycline Repressor, domain 2"/>
    <property type="match status" value="1"/>
</dbReference>
<sequence length="186" mass="19738">MPDAGTELRADARRNRQTLLDVARRVIAEQGTDVSLREVARRAGVGIGTLYRHFPSREALLEAALQEGLDALRAEAEAALDAPDPARALSDWLERFSLRSSAWCAVPGTVLNAMENADSEVHAASAAMAASLGRLLARAQEAGAVRADVDAEDLLTAAKAVGWLAECAPPERTARVMAVLRDGLAT</sequence>
<evidence type="ECO:0000256" key="2">
    <source>
        <dbReference type="ARBA" id="ARBA00023125"/>
    </source>
</evidence>
<dbReference type="PANTHER" id="PTHR30055:SF234">
    <property type="entry name" value="HTH-TYPE TRANSCRIPTIONAL REGULATOR BETI"/>
    <property type="match status" value="1"/>
</dbReference>
<dbReference type="PROSITE" id="PS50977">
    <property type="entry name" value="HTH_TETR_2"/>
    <property type="match status" value="1"/>
</dbReference>
<dbReference type="SUPFAM" id="SSF48498">
    <property type="entry name" value="Tetracyclin repressor-like, C-terminal domain"/>
    <property type="match status" value="1"/>
</dbReference>
<reference evidence="7" key="1">
    <citation type="submission" date="2023-07" db="EMBL/GenBank/DDBJ databases">
        <title>30 novel species of actinomycetes from the DSMZ collection.</title>
        <authorList>
            <person name="Nouioui I."/>
        </authorList>
    </citation>
    <scope>NUCLEOTIDE SEQUENCE [LARGE SCALE GENOMIC DNA]</scope>
    <source>
        <strain evidence="7">DSM 44917</strain>
    </source>
</reference>
<protein>
    <submittedName>
        <fullName evidence="6">TetR family transcriptional regulator</fullName>
    </submittedName>
</protein>
<dbReference type="InterPro" id="IPR001647">
    <property type="entry name" value="HTH_TetR"/>
</dbReference>
<evidence type="ECO:0000259" key="5">
    <source>
        <dbReference type="PROSITE" id="PS50977"/>
    </source>
</evidence>
<dbReference type="InterPro" id="IPR036271">
    <property type="entry name" value="Tet_transcr_reg_TetR-rel_C_sf"/>
</dbReference>
<comment type="caution">
    <text evidence="6">The sequence shown here is derived from an EMBL/GenBank/DDBJ whole genome shotgun (WGS) entry which is preliminary data.</text>
</comment>
<evidence type="ECO:0000313" key="6">
    <source>
        <dbReference type="EMBL" id="MDT0305402.1"/>
    </source>
</evidence>
<dbReference type="InterPro" id="IPR049445">
    <property type="entry name" value="TetR_SbtR-like_C"/>
</dbReference>
<dbReference type="InterPro" id="IPR009057">
    <property type="entry name" value="Homeodomain-like_sf"/>
</dbReference>
<dbReference type="Proteomes" id="UP001183388">
    <property type="component" value="Unassembled WGS sequence"/>
</dbReference>
<accession>A0ABU2L1G3</accession>
<organism evidence="6 7">
    <name type="scientific">Streptomyces boetiae</name>
    <dbReference type="NCBI Taxonomy" id="3075541"/>
    <lineage>
        <taxon>Bacteria</taxon>
        <taxon>Bacillati</taxon>
        <taxon>Actinomycetota</taxon>
        <taxon>Actinomycetes</taxon>
        <taxon>Kitasatosporales</taxon>
        <taxon>Streptomycetaceae</taxon>
        <taxon>Streptomyces</taxon>
    </lineage>
</organism>
<dbReference type="EMBL" id="JAVREN010000001">
    <property type="protein sequence ID" value="MDT0305402.1"/>
    <property type="molecule type" value="Genomic_DNA"/>
</dbReference>
<keyword evidence="1" id="KW-0805">Transcription regulation</keyword>
<dbReference type="Pfam" id="PF00440">
    <property type="entry name" value="TetR_N"/>
    <property type="match status" value="1"/>
</dbReference>
<dbReference type="RefSeq" id="WP_311628316.1">
    <property type="nucleotide sequence ID" value="NZ_JAVREN010000001.1"/>
</dbReference>
<evidence type="ECO:0000256" key="4">
    <source>
        <dbReference type="PROSITE-ProRule" id="PRU00335"/>
    </source>
</evidence>
<dbReference type="Pfam" id="PF21597">
    <property type="entry name" value="TetR_C_43"/>
    <property type="match status" value="1"/>
</dbReference>